<keyword evidence="2" id="KW-1185">Reference proteome</keyword>
<gene>
    <name evidence="1" type="ORF">Fot_35429</name>
</gene>
<name>A0ABD1SLI7_9LAMI</name>
<dbReference type="AlphaFoldDB" id="A0ABD1SLI7"/>
<evidence type="ECO:0000313" key="1">
    <source>
        <dbReference type="EMBL" id="KAL2501581.1"/>
    </source>
</evidence>
<sequence length="271" mass="30912">MAAEDVDSFPEDAVLSPDPLSYALPAYMKIEVIEEELVFATLVTTLSLIIVDGGVSEPVDKMQLCRALDINRVLGTTSKSAWHIFMDCLTHSKSFIETGEIVKYHLSVCKEDEWKVKTERLSTEQLDHALPVVEEISQFVQNKFKISLQERLVGWTIKEKLRKDSKIVDKTYRHHKVKKAFRSFTEAVIFILYCCERKQFQQVMDEIVQRTSAQVFNEADNSLNSDGIELTETTTKDIPGGNEVLTQREAEERDIFSHALANPIIDLSNIR</sequence>
<comment type="caution">
    <text evidence="1">The sequence shown here is derived from an EMBL/GenBank/DDBJ whole genome shotgun (WGS) entry which is preliminary data.</text>
</comment>
<reference evidence="2" key="1">
    <citation type="submission" date="2024-07" db="EMBL/GenBank/DDBJ databases">
        <title>Two chromosome-level genome assemblies of Korean endemic species Abeliophyllum distichum and Forsythia ovata (Oleaceae).</title>
        <authorList>
            <person name="Jang H."/>
        </authorList>
    </citation>
    <scope>NUCLEOTIDE SEQUENCE [LARGE SCALE GENOMIC DNA]</scope>
</reference>
<protein>
    <submittedName>
        <fullName evidence="1">Uncharacterized protein</fullName>
    </submittedName>
</protein>
<dbReference type="Proteomes" id="UP001604277">
    <property type="component" value="Unassembled WGS sequence"/>
</dbReference>
<accession>A0ABD1SLI7</accession>
<organism evidence="1 2">
    <name type="scientific">Forsythia ovata</name>
    <dbReference type="NCBI Taxonomy" id="205694"/>
    <lineage>
        <taxon>Eukaryota</taxon>
        <taxon>Viridiplantae</taxon>
        <taxon>Streptophyta</taxon>
        <taxon>Embryophyta</taxon>
        <taxon>Tracheophyta</taxon>
        <taxon>Spermatophyta</taxon>
        <taxon>Magnoliopsida</taxon>
        <taxon>eudicotyledons</taxon>
        <taxon>Gunneridae</taxon>
        <taxon>Pentapetalae</taxon>
        <taxon>asterids</taxon>
        <taxon>lamiids</taxon>
        <taxon>Lamiales</taxon>
        <taxon>Oleaceae</taxon>
        <taxon>Forsythieae</taxon>
        <taxon>Forsythia</taxon>
    </lineage>
</organism>
<proteinExistence type="predicted"/>
<dbReference type="EMBL" id="JBFOLJ010000010">
    <property type="protein sequence ID" value="KAL2501581.1"/>
    <property type="molecule type" value="Genomic_DNA"/>
</dbReference>
<evidence type="ECO:0000313" key="2">
    <source>
        <dbReference type="Proteomes" id="UP001604277"/>
    </source>
</evidence>